<dbReference type="Pfam" id="PF01266">
    <property type="entry name" value="DAO"/>
    <property type="match status" value="1"/>
</dbReference>
<dbReference type="PANTHER" id="PTHR13789:SF309">
    <property type="entry name" value="PUTATIVE (AFU_ORTHOLOGUE AFUA_6G14510)-RELATED"/>
    <property type="match status" value="1"/>
</dbReference>
<proteinExistence type="predicted"/>
<organism evidence="4 5">
    <name type="scientific">Nesterenkonia alkaliphila</name>
    <dbReference type="NCBI Taxonomy" id="1463631"/>
    <lineage>
        <taxon>Bacteria</taxon>
        <taxon>Bacillati</taxon>
        <taxon>Actinomycetota</taxon>
        <taxon>Actinomycetes</taxon>
        <taxon>Micrococcales</taxon>
        <taxon>Micrococcaceae</taxon>
        <taxon>Nesterenkonia</taxon>
    </lineage>
</organism>
<dbReference type="InterPro" id="IPR006076">
    <property type="entry name" value="FAD-dep_OxRdtase"/>
</dbReference>
<dbReference type="GO" id="GO:0004497">
    <property type="term" value="F:monooxygenase activity"/>
    <property type="evidence" value="ECO:0007669"/>
    <property type="project" value="UniProtKB-KW"/>
</dbReference>
<name>A0A7K1UGW3_9MICC</name>
<keyword evidence="2" id="KW-0503">Monooxygenase</keyword>
<evidence type="ECO:0000256" key="2">
    <source>
        <dbReference type="ARBA" id="ARBA00023033"/>
    </source>
</evidence>
<dbReference type="Gene3D" id="3.50.50.60">
    <property type="entry name" value="FAD/NAD(P)-binding domain"/>
    <property type="match status" value="1"/>
</dbReference>
<sequence>MRLSSESQAVVVGGGIAGLTAAASLLRAGWRVKVFEQAQSFSEVGAGLGVTENGRRALVVRL</sequence>
<keyword evidence="1" id="KW-0560">Oxidoreductase</keyword>
<feature type="domain" description="FAD dependent oxidoreductase" evidence="3">
    <location>
        <begin position="9"/>
        <end position="42"/>
    </location>
</feature>
<dbReference type="AlphaFoldDB" id="A0A7K1UGW3"/>
<dbReference type="OrthoDB" id="9782160at2"/>
<dbReference type="PANTHER" id="PTHR13789">
    <property type="entry name" value="MONOOXYGENASE"/>
    <property type="match status" value="1"/>
</dbReference>
<comment type="caution">
    <text evidence="4">The sequence shown here is derived from an EMBL/GenBank/DDBJ whole genome shotgun (WGS) entry which is preliminary data.</text>
</comment>
<evidence type="ECO:0000259" key="3">
    <source>
        <dbReference type="Pfam" id="PF01266"/>
    </source>
</evidence>
<evidence type="ECO:0000256" key="1">
    <source>
        <dbReference type="ARBA" id="ARBA00023002"/>
    </source>
</evidence>
<accession>A0A7K1UGW3</accession>
<reference evidence="4 5" key="1">
    <citation type="submission" date="2019-12" db="EMBL/GenBank/DDBJ databases">
        <title>Nesterenkonia muleiensis sp. nov., a novel actinobacterium isolated from sap of Populus euphratica.</title>
        <authorList>
            <person name="Wang R."/>
        </authorList>
    </citation>
    <scope>NUCLEOTIDE SEQUENCE [LARGE SCALE GENOMIC DNA]</scope>
    <source>
        <strain evidence="4 5">F10</strain>
    </source>
</reference>
<evidence type="ECO:0000313" key="5">
    <source>
        <dbReference type="Proteomes" id="UP000460157"/>
    </source>
</evidence>
<dbReference type="InterPro" id="IPR036188">
    <property type="entry name" value="FAD/NAD-bd_sf"/>
</dbReference>
<protein>
    <submittedName>
        <fullName evidence="4">FAD-dependent oxidoreductase</fullName>
    </submittedName>
</protein>
<keyword evidence="5" id="KW-1185">Reference proteome</keyword>
<evidence type="ECO:0000313" key="4">
    <source>
        <dbReference type="EMBL" id="MVT25626.1"/>
    </source>
</evidence>
<dbReference type="InterPro" id="IPR050493">
    <property type="entry name" value="FAD-dep_Monooxygenase_BioMet"/>
</dbReference>
<gene>
    <name evidence="4" type="ORF">GNZ21_04490</name>
</gene>
<dbReference type="Proteomes" id="UP000460157">
    <property type="component" value="Unassembled WGS sequence"/>
</dbReference>
<dbReference type="SUPFAM" id="SSF51905">
    <property type="entry name" value="FAD/NAD(P)-binding domain"/>
    <property type="match status" value="1"/>
</dbReference>
<dbReference type="EMBL" id="WRPM01000031">
    <property type="protein sequence ID" value="MVT25626.1"/>
    <property type="molecule type" value="Genomic_DNA"/>
</dbReference>
<dbReference type="RefSeq" id="WP_157321744.1">
    <property type="nucleotide sequence ID" value="NZ_BMFX01000007.1"/>
</dbReference>